<protein>
    <recommendedName>
        <fullName evidence="2">H(+)-transporting two-sector ATPase</fullName>
        <ecNumber evidence="2">7.1.2.2</ecNumber>
    </recommendedName>
</protein>
<evidence type="ECO:0000256" key="5">
    <source>
        <dbReference type="ARBA" id="ARBA00022781"/>
    </source>
</evidence>
<organism evidence="12 13">
    <name type="scientific">Acidithiobacillus caldus</name>
    <dbReference type="NCBI Taxonomy" id="33059"/>
    <lineage>
        <taxon>Bacteria</taxon>
        <taxon>Pseudomonadati</taxon>
        <taxon>Pseudomonadota</taxon>
        <taxon>Acidithiobacillia</taxon>
        <taxon>Acidithiobacillales</taxon>
        <taxon>Acidithiobacillaceae</taxon>
        <taxon>Acidithiobacillus</taxon>
    </lineage>
</organism>
<evidence type="ECO:0000313" key="13">
    <source>
        <dbReference type="Proteomes" id="UP000175616"/>
    </source>
</evidence>
<dbReference type="AlphaFoldDB" id="A0A1E7YPG4"/>
<reference evidence="12 13" key="1">
    <citation type="submission" date="2016-06" db="EMBL/GenBank/DDBJ databases">
        <title>Gene turnover analysis identifies the evolutionary adaptation of the extremophile Acidithiobacillus caldus.</title>
        <authorList>
            <person name="Zhang X."/>
        </authorList>
    </citation>
    <scope>NUCLEOTIDE SEQUENCE [LARGE SCALE GENOMIC DNA]</scope>
    <source>
        <strain evidence="12 13">DX</strain>
    </source>
</reference>
<keyword evidence="8" id="KW-0406">Ion transport</keyword>
<keyword evidence="5" id="KW-0375">Hydrogen ion transport</keyword>
<evidence type="ECO:0000256" key="8">
    <source>
        <dbReference type="ARBA" id="ARBA00023065"/>
    </source>
</evidence>
<gene>
    <name evidence="12" type="ORF">BAE27_03930</name>
</gene>
<dbReference type="InterPro" id="IPR000194">
    <property type="entry name" value="ATPase_F1/V1/A1_a/bsu_nucl-bd"/>
</dbReference>
<comment type="similarity">
    <text evidence="1">Belongs to the ATPase alpha/beta chains family.</text>
</comment>
<feature type="domain" description="T3SS EscN ATPase C-terminal" evidence="11">
    <location>
        <begin position="42"/>
        <end position="113"/>
    </location>
</feature>
<dbReference type="Gene3D" id="1.20.1270.330">
    <property type="match status" value="1"/>
</dbReference>
<evidence type="ECO:0000259" key="11">
    <source>
        <dbReference type="Pfam" id="PF18269"/>
    </source>
</evidence>
<dbReference type="Pfam" id="PF18269">
    <property type="entry name" value="T3SS_ATPase_C"/>
    <property type="match status" value="1"/>
</dbReference>
<name>A0A1E7YPG4_9PROT</name>
<dbReference type="InterPro" id="IPR050053">
    <property type="entry name" value="ATPase_alpha/beta_chains"/>
</dbReference>
<sequence>MADAARSILDGHIVLSRDLAAAGVLPAIDPAVSASRVMRSIVDTEHLALVQRVMSWWGNYREKSDLIAIGAYHQGSDPTLDMAMQKYPAILDFLRQHPEESSHFSASLSALRQLVEEP</sequence>
<dbReference type="Proteomes" id="UP000175616">
    <property type="component" value="Unassembled WGS sequence"/>
</dbReference>
<dbReference type="EC" id="7.1.2.2" evidence="2"/>
<evidence type="ECO:0000256" key="2">
    <source>
        <dbReference type="ARBA" id="ARBA00012473"/>
    </source>
</evidence>
<evidence type="ECO:0000256" key="3">
    <source>
        <dbReference type="ARBA" id="ARBA00022448"/>
    </source>
</evidence>
<keyword evidence="7" id="KW-1278">Translocase</keyword>
<evidence type="ECO:0000256" key="6">
    <source>
        <dbReference type="ARBA" id="ARBA00022840"/>
    </source>
</evidence>
<dbReference type="PROSITE" id="PS00152">
    <property type="entry name" value="ATPASE_ALPHA_BETA"/>
    <property type="match status" value="1"/>
</dbReference>
<dbReference type="EMBL" id="LZYE01000076">
    <property type="protein sequence ID" value="OFC37552.1"/>
    <property type="molecule type" value="Genomic_DNA"/>
</dbReference>
<dbReference type="SUPFAM" id="SSF52540">
    <property type="entry name" value="P-loop containing nucleoside triphosphate hydrolases"/>
    <property type="match status" value="1"/>
</dbReference>
<proteinExistence type="inferred from homology"/>
<feature type="domain" description="ATPase F1/V1/A1 complex alpha/beta subunit nucleotide-binding" evidence="10">
    <location>
        <begin position="2"/>
        <end position="35"/>
    </location>
</feature>
<dbReference type="InterPro" id="IPR040627">
    <property type="entry name" value="T3SS_ATPase_C"/>
</dbReference>
<evidence type="ECO:0000256" key="1">
    <source>
        <dbReference type="ARBA" id="ARBA00008936"/>
    </source>
</evidence>
<evidence type="ECO:0000259" key="10">
    <source>
        <dbReference type="Pfam" id="PF00006"/>
    </source>
</evidence>
<dbReference type="InterPro" id="IPR027417">
    <property type="entry name" value="P-loop_NTPase"/>
</dbReference>
<dbReference type="Gene3D" id="3.40.50.300">
    <property type="entry name" value="P-loop containing nucleotide triphosphate hydrolases"/>
    <property type="match status" value="1"/>
</dbReference>
<dbReference type="Pfam" id="PF00006">
    <property type="entry name" value="ATP-synt_ab"/>
    <property type="match status" value="1"/>
</dbReference>
<keyword evidence="9" id="KW-0066">ATP synthesis</keyword>
<dbReference type="GO" id="GO:0046933">
    <property type="term" value="F:proton-transporting ATP synthase activity, rotational mechanism"/>
    <property type="evidence" value="ECO:0007669"/>
    <property type="project" value="TreeGrafter"/>
</dbReference>
<evidence type="ECO:0000256" key="9">
    <source>
        <dbReference type="ARBA" id="ARBA00023310"/>
    </source>
</evidence>
<evidence type="ECO:0000256" key="7">
    <source>
        <dbReference type="ARBA" id="ARBA00022967"/>
    </source>
</evidence>
<comment type="caution">
    <text evidence="12">The sequence shown here is derived from an EMBL/GenBank/DDBJ whole genome shotgun (WGS) entry which is preliminary data.</text>
</comment>
<dbReference type="InterPro" id="IPR020003">
    <property type="entry name" value="ATPase_a/bsu_AS"/>
</dbReference>
<keyword evidence="3" id="KW-0813">Transport</keyword>
<dbReference type="PANTHER" id="PTHR15184">
    <property type="entry name" value="ATP SYNTHASE"/>
    <property type="match status" value="1"/>
</dbReference>
<evidence type="ECO:0000313" key="12">
    <source>
        <dbReference type="EMBL" id="OFC37552.1"/>
    </source>
</evidence>
<evidence type="ECO:0000256" key="4">
    <source>
        <dbReference type="ARBA" id="ARBA00022741"/>
    </source>
</evidence>
<accession>A0A1E7YPG4</accession>
<dbReference type="GO" id="GO:0005524">
    <property type="term" value="F:ATP binding"/>
    <property type="evidence" value="ECO:0007669"/>
    <property type="project" value="UniProtKB-KW"/>
</dbReference>
<keyword evidence="4" id="KW-0547">Nucleotide-binding</keyword>
<dbReference type="PANTHER" id="PTHR15184:SF81">
    <property type="entry name" value="FLAGELLUM-SPECIFIC ATP SYNTHASE"/>
    <property type="match status" value="1"/>
</dbReference>
<keyword evidence="6" id="KW-0067">ATP-binding</keyword>